<keyword evidence="4" id="KW-1185">Reference proteome</keyword>
<feature type="transmembrane region" description="Helical" evidence="1">
    <location>
        <begin position="34"/>
        <end position="52"/>
    </location>
</feature>
<keyword evidence="1" id="KW-0472">Membrane</keyword>
<dbReference type="InterPro" id="IPR011335">
    <property type="entry name" value="Restrct_endonuc-II-like"/>
</dbReference>
<sequence>MARRKRHRNKHIATPALLIILVALLPQAKNSADILIPLCIIGFFYGAHLLFGKPFMVILRNRRYLSSHIEDVDCLSGHEFEHFLVPLFEKQGYRTEVTKSAGDFGADLILSKKGQRSIVQAKCYGDGKKIGVRAVQEVVGALAIYKASTGMVVTNRYFTKQAEHLAMANNVALIDRDELVSLMYKYGERPIRAKVILNEES</sequence>
<dbReference type="PANTHER" id="PTHR30015">
    <property type="entry name" value="MRR RESTRICTION SYSTEM PROTEIN"/>
    <property type="match status" value="1"/>
</dbReference>
<feature type="domain" description="Restriction endonuclease type IV Mrr" evidence="2">
    <location>
        <begin position="75"/>
        <end position="183"/>
    </location>
</feature>
<evidence type="ECO:0000256" key="1">
    <source>
        <dbReference type="SAM" id="Phobius"/>
    </source>
</evidence>
<comment type="caution">
    <text evidence="3">The sequence shown here is derived from an EMBL/GenBank/DDBJ whole genome shotgun (WGS) entry which is preliminary data.</text>
</comment>
<dbReference type="InterPro" id="IPR011856">
    <property type="entry name" value="tRNA_endonuc-like_dom_sf"/>
</dbReference>
<protein>
    <recommendedName>
        <fullName evidence="2">Restriction endonuclease type IV Mrr domain-containing protein</fullName>
    </recommendedName>
</protein>
<evidence type="ECO:0000259" key="2">
    <source>
        <dbReference type="Pfam" id="PF04471"/>
    </source>
</evidence>
<dbReference type="Gene3D" id="3.40.1350.10">
    <property type="match status" value="1"/>
</dbReference>
<gene>
    <name evidence="3" type="ORF">SD77_2545</name>
</gene>
<dbReference type="Pfam" id="PF04471">
    <property type="entry name" value="Mrr_cat"/>
    <property type="match status" value="1"/>
</dbReference>
<dbReference type="Proteomes" id="UP000031982">
    <property type="component" value="Unassembled WGS sequence"/>
</dbReference>
<feature type="transmembrane region" description="Helical" evidence="1">
    <location>
        <begin position="12"/>
        <end position="28"/>
    </location>
</feature>
<dbReference type="InterPro" id="IPR007560">
    <property type="entry name" value="Restrct_endonuc_IV_Mrr"/>
</dbReference>
<dbReference type="RefSeq" id="WP_041096652.1">
    <property type="nucleotide sequence ID" value="NZ_JARTHD010000020.1"/>
</dbReference>
<name>A0ABR5AZD1_BACBA</name>
<evidence type="ECO:0000313" key="4">
    <source>
        <dbReference type="Proteomes" id="UP000031982"/>
    </source>
</evidence>
<keyword evidence="1" id="KW-1133">Transmembrane helix</keyword>
<dbReference type="EMBL" id="JXLP01000002">
    <property type="protein sequence ID" value="KIL80091.1"/>
    <property type="molecule type" value="Genomic_DNA"/>
</dbReference>
<proteinExistence type="predicted"/>
<keyword evidence="1" id="KW-0812">Transmembrane</keyword>
<reference evidence="3 4" key="1">
    <citation type="submission" date="2015-01" db="EMBL/GenBank/DDBJ databases">
        <title>Genome Assembly of Bacillus badius MTCC 1458.</title>
        <authorList>
            <person name="Verma A."/>
            <person name="Khatri I."/>
            <person name="Mual P."/>
            <person name="Subramanian S."/>
            <person name="Krishnamurthi S."/>
        </authorList>
    </citation>
    <scope>NUCLEOTIDE SEQUENCE [LARGE SCALE GENOMIC DNA]</scope>
    <source>
        <strain evidence="3 4">MTCC 1458</strain>
    </source>
</reference>
<organism evidence="3 4">
    <name type="scientific">Bacillus badius</name>
    <dbReference type="NCBI Taxonomy" id="1455"/>
    <lineage>
        <taxon>Bacteria</taxon>
        <taxon>Bacillati</taxon>
        <taxon>Bacillota</taxon>
        <taxon>Bacilli</taxon>
        <taxon>Bacillales</taxon>
        <taxon>Bacillaceae</taxon>
        <taxon>Pseudobacillus</taxon>
    </lineage>
</organism>
<dbReference type="SUPFAM" id="SSF52980">
    <property type="entry name" value="Restriction endonuclease-like"/>
    <property type="match status" value="1"/>
</dbReference>
<dbReference type="PANTHER" id="PTHR30015:SF6">
    <property type="entry name" value="SLL1429 PROTEIN"/>
    <property type="match status" value="1"/>
</dbReference>
<evidence type="ECO:0000313" key="3">
    <source>
        <dbReference type="EMBL" id="KIL80091.1"/>
    </source>
</evidence>
<accession>A0ABR5AZD1</accession>
<dbReference type="InterPro" id="IPR052906">
    <property type="entry name" value="Type_IV_Methyl-Rstrct_Enzyme"/>
</dbReference>